<organism evidence="9 10">
    <name type="scientific">Pantherophis guttatus</name>
    <name type="common">Corn snake</name>
    <name type="synonym">Elaphe guttata</name>
    <dbReference type="NCBI Taxonomy" id="94885"/>
    <lineage>
        <taxon>Eukaryota</taxon>
        <taxon>Metazoa</taxon>
        <taxon>Chordata</taxon>
        <taxon>Craniata</taxon>
        <taxon>Vertebrata</taxon>
        <taxon>Euteleostomi</taxon>
        <taxon>Lepidosauria</taxon>
        <taxon>Squamata</taxon>
        <taxon>Bifurcata</taxon>
        <taxon>Unidentata</taxon>
        <taxon>Episquamata</taxon>
        <taxon>Toxicofera</taxon>
        <taxon>Serpentes</taxon>
        <taxon>Colubroidea</taxon>
        <taxon>Colubridae</taxon>
        <taxon>Colubrinae</taxon>
        <taxon>Pantherophis</taxon>
    </lineage>
</organism>
<dbReference type="SUPFAM" id="SSF48350">
    <property type="entry name" value="GTPase activation domain, GAP"/>
    <property type="match status" value="1"/>
</dbReference>
<dbReference type="Gene3D" id="2.130.10.10">
    <property type="entry name" value="YVTN repeat-like/Quinoprotein amine dehydrogenase"/>
    <property type="match status" value="1"/>
</dbReference>
<dbReference type="GeneID" id="117655667"/>
<dbReference type="Pfam" id="PF20170">
    <property type="entry name" value="Plexin_RBD"/>
    <property type="match status" value="1"/>
</dbReference>
<feature type="domain" description="Sema" evidence="8">
    <location>
        <begin position="83"/>
        <end position="438"/>
    </location>
</feature>
<feature type="compositionally biased region" description="Basic and acidic residues" evidence="5">
    <location>
        <begin position="13"/>
        <end position="27"/>
    </location>
</feature>
<dbReference type="InterPro" id="IPR016201">
    <property type="entry name" value="PSI"/>
</dbReference>
<feature type="domain" description="PSI" evidence="7">
    <location>
        <begin position="593"/>
        <end position="631"/>
    </location>
</feature>
<evidence type="ECO:0000256" key="4">
    <source>
        <dbReference type="ARBA" id="ARBA00023180"/>
    </source>
</evidence>
<dbReference type="CDD" id="cd00102">
    <property type="entry name" value="IPT"/>
    <property type="match status" value="1"/>
</dbReference>
<feature type="transmembrane region" description="Helical" evidence="6">
    <location>
        <begin position="932"/>
        <end position="950"/>
    </location>
</feature>
<keyword evidence="9" id="KW-1185">Reference proteome</keyword>
<accession>A0ABM3ZR18</accession>
<dbReference type="InterPro" id="IPR002165">
    <property type="entry name" value="Plexin_repeat"/>
</dbReference>
<evidence type="ECO:0000256" key="1">
    <source>
        <dbReference type="ARBA" id="ARBA00004370"/>
    </source>
</evidence>
<dbReference type="PANTHER" id="PTHR22625">
    <property type="entry name" value="PLEXIN"/>
    <property type="match status" value="1"/>
</dbReference>
<keyword evidence="6" id="KW-0812">Transmembrane</keyword>
<keyword evidence="6" id="KW-1133">Transmembrane helix</keyword>
<dbReference type="Pfam" id="PF01437">
    <property type="entry name" value="PSI"/>
    <property type="match status" value="1"/>
</dbReference>
<dbReference type="InterPro" id="IPR015943">
    <property type="entry name" value="WD40/YVTN_repeat-like_dom_sf"/>
</dbReference>
<dbReference type="RefSeq" id="XP_060550812.1">
    <property type="nucleotide sequence ID" value="XM_060694829.1"/>
</dbReference>
<dbReference type="InterPro" id="IPR001627">
    <property type="entry name" value="Semap_dom"/>
</dbReference>
<evidence type="ECO:0000256" key="2">
    <source>
        <dbReference type="ARBA" id="ARBA00023136"/>
    </source>
</evidence>
<proteinExistence type="predicted"/>
<sequence>MKDVHRTKTKMTRNFEGKLQEQLKPLDRGPWPEGRGGTRRQLARRNPGSSPLPAPPLLPSLLLLAWAAAGARGQGPLEFPRAVVNLAVSGERFLVASGNCWYEVAPSLAWKEERFCEEPAQFCGETVASVNKLLLPFGRDRLLTCWSQPRGVCYLQNVTEGRAAKKLGRELVTFASEGAVAGLMYREDDRSPWSLVWAMSHKLNNCPDDPPESNANKAVFIILEGEESVNEIRQVAMKKVYNLHFEDAFRWQKYFFFPYYNNDNPEAKMLIALYEKNNLRYNSQVLRCGAGKKIKILSSAYLEQRALWVGIFGSASTPATPTSTGLCIFALKELLNNANECKFGEFSTSDLISDFQPPNTCVNVTWPINNSTSLSHFNLVSVYATVLLNKTVLFLGTGNGQLLKIVLDDKMKPNCPEILYEIKEETPIFHRLELDPTDQNYIYLPSNNMIRRIQVANCNKYISCRDCLSAMDPHCGWCHTKKSCTLKGECTFSSNSPNWVNISYGKDKCLKIFTSELKNNKVNVRVDVNSFGLSEAHSHCRMLNARTNKILCEVNQRHLSCSCDINFKDLSEKVQVSFISGTWNLSEIFEFDICSLSKTCSKCNHMHCTWNAREEKCVTSTMTCAKKIDCNSTINALNKKDHSATSKPIKIISIEPNYMSTLGKPEVLVIGENFNKSNFLMEITGTSSCQQDVVHVTKVLNDTHMKFCLPPSRKEVKSACIKESGFECSAILPLHYVSFPSCAKILPNITWMSGGRNMTIHGKYLDITDEVILSDFPQNVMQFTCNKNSFECSFTTPAIKMEKGSKIINIILKVENINISCGDFQYYPDPKFIHYELITDLEPDLELKIHKKKDNLSLSRHELEVFISDKNLINITFSVQNISKTATRSIIHCRAKQEKNLTRKINKSSMKVYVKVGNSVYEVPNENKNYSFFYILLLIPIVIAVAFFVTQRKSKQLNQKLSEHLELLECELRKEIREGFIELQVEELDIVDSFGTIPFLDYKHFVLRTFFPEAIGISSIFIEDSNEPLSKDQGLYALICNKKFLVTLIHILEKQKTFDIKDRCLFASFLTIALQTNLVYLTNILEVLTKDLMEQSSNMQPKLMLRRTESVVEKLLTNWMSVCLSGFLRETVGEPFFLLVTTLNQRIIKGPVDAISCKALYTLNEDWLLWQAPEFSTVVLNVVFENIQENESSGATQNIQVKILDCDTIGQVKEKILQAFLNKNGSLYGLQLREMGLTLESGSQAKELLDVDGSSVILENGVTKLNTIGHYGISDGATMKVFKKIYQDISADGEYSEDYCHLILPDAEAAKETQNAKHKGKQKFKVKEMYLTKLLSTKVAIHSTVEKLFRSIWNLPNNKAPVAIKYFFDFLDAQAENKKITDPDVVHIWKTNSLPLRFWVNILKNPQFVFDIKKTPHIDGCLSVIAQAFMDAFSLSEQHLGKEAPTNKLLYAKDIPLYKEEVKAFYKAIRDLPPLPRAELEEFLILESQKHENEFNEAEALNKIYQYIARYFDKILNKLETERGLEEAQQQLLNIKGLMDEKKKCKWA</sequence>
<gene>
    <name evidence="10" type="primary">PLXNC1</name>
</gene>
<dbReference type="Pfam" id="PF08337">
    <property type="entry name" value="Plexin_cytopl"/>
    <property type="match status" value="1"/>
</dbReference>
<reference evidence="10" key="1">
    <citation type="submission" date="2025-08" db="UniProtKB">
        <authorList>
            <consortium name="RefSeq"/>
        </authorList>
    </citation>
    <scope>IDENTIFICATION</scope>
    <source>
        <tissue evidence="10">Blood</tissue>
    </source>
</reference>
<dbReference type="SUPFAM" id="SSF103575">
    <property type="entry name" value="Plexin repeat"/>
    <property type="match status" value="1"/>
</dbReference>
<dbReference type="InterPro" id="IPR046800">
    <property type="entry name" value="Plexin_RBD"/>
</dbReference>
<dbReference type="SMART" id="SM00423">
    <property type="entry name" value="PSI"/>
    <property type="match status" value="2"/>
</dbReference>
<keyword evidence="2 6" id="KW-0472">Membrane</keyword>
<feature type="region of interest" description="Disordered" evidence="5">
    <location>
        <begin position="1"/>
        <end position="53"/>
    </location>
</feature>
<dbReference type="InterPro" id="IPR031148">
    <property type="entry name" value="Plexin"/>
</dbReference>
<evidence type="ECO:0000256" key="5">
    <source>
        <dbReference type="SAM" id="MobiDB-lite"/>
    </source>
</evidence>
<keyword evidence="3" id="KW-1015">Disulfide bond</keyword>
<evidence type="ECO:0000259" key="8">
    <source>
        <dbReference type="SMART" id="SM00630"/>
    </source>
</evidence>
<dbReference type="InterPro" id="IPR036352">
    <property type="entry name" value="Semap_dom_sf"/>
</dbReference>
<evidence type="ECO:0000313" key="10">
    <source>
        <dbReference type="RefSeq" id="XP_060550812.1"/>
    </source>
</evidence>
<dbReference type="Proteomes" id="UP001652622">
    <property type="component" value="Unplaced"/>
</dbReference>
<evidence type="ECO:0000256" key="3">
    <source>
        <dbReference type="ARBA" id="ARBA00023157"/>
    </source>
</evidence>
<evidence type="ECO:0000256" key="6">
    <source>
        <dbReference type="SAM" id="Phobius"/>
    </source>
</evidence>
<name>A0ABM3ZR18_PANGU</name>
<dbReference type="SUPFAM" id="SSF101912">
    <property type="entry name" value="Sema domain"/>
    <property type="match status" value="1"/>
</dbReference>
<dbReference type="Gene3D" id="1.10.506.10">
    <property type="entry name" value="GTPase Activation - p120gap, domain 1"/>
    <property type="match status" value="1"/>
</dbReference>
<evidence type="ECO:0000313" key="9">
    <source>
        <dbReference type="Proteomes" id="UP001652622"/>
    </source>
</evidence>
<dbReference type="InterPro" id="IPR013548">
    <property type="entry name" value="Plexin_cytoplasmic_RasGAP_dom"/>
</dbReference>
<dbReference type="InterPro" id="IPR008936">
    <property type="entry name" value="Rho_GTPase_activation_prot"/>
</dbReference>
<dbReference type="SMART" id="SM00630">
    <property type="entry name" value="Sema"/>
    <property type="match status" value="1"/>
</dbReference>
<comment type="subcellular location">
    <subcellularLocation>
        <location evidence="1">Membrane</location>
    </subcellularLocation>
</comment>
<dbReference type="PANTHER" id="PTHR22625:SF4">
    <property type="entry name" value="PLEXIN-C1"/>
    <property type="match status" value="1"/>
</dbReference>
<dbReference type="CDD" id="cd12789">
    <property type="entry name" value="RasGAP_plexin_C1"/>
    <property type="match status" value="1"/>
</dbReference>
<keyword evidence="4" id="KW-0325">Glycoprotein</keyword>
<dbReference type="Gene3D" id="3.30.1680.10">
    <property type="entry name" value="ligand-binding face of the semaphorins, domain 2"/>
    <property type="match status" value="1"/>
</dbReference>
<feature type="transmembrane region" description="Helical" evidence="6">
    <location>
        <begin position="1064"/>
        <end position="1085"/>
    </location>
</feature>
<feature type="domain" description="PSI" evidence="7">
    <location>
        <begin position="457"/>
        <end position="510"/>
    </location>
</feature>
<dbReference type="Gene3D" id="3.10.20.90">
    <property type="entry name" value="Phosphatidylinositol 3-kinase Catalytic Subunit, Chain A, domain 1"/>
    <property type="match status" value="1"/>
</dbReference>
<protein>
    <submittedName>
        <fullName evidence="10">Plexin-C1</fullName>
    </submittedName>
</protein>
<evidence type="ECO:0000259" key="7">
    <source>
        <dbReference type="SMART" id="SM00423"/>
    </source>
</evidence>